<feature type="binding site" evidence="7">
    <location>
        <begin position="39"/>
        <end position="43"/>
    </location>
    <ligand>
        <name>ATP</name>
        <dbReference type="ChEBI" id="CHEBI:30616"/>
    </ligand>
</feature>
<dbReference type="OrthoDB" id="6372431at2759"/>
<evidence type="ECO:0000256" key="3">
    <source>
        <dbReference type="ARBA" id="ARBA00022801"/>
    </source>
</evidence>
<protein>
    <recommendedName>
        <fullName evidence="5">guanosine-diphosphatase</fullName>
        <ecNumber evidence="5">3.6.1.42</ecNumber>
    </recommendedName>
</protein>
<dbReference type="PANTHER" id="PTHR11782">
    <property type="entry name" value="ADENOSINE/GUANOSINE DIPHOSPHATASE"/>
    <property type="match status" value="1"/>
</dbReference>
<evidence type="ECO:0000256" key="6">
    <source>
        <dbReference type="PIRSR" id="PIRSR600407-1"/>
    </source>
</evidence>
<keyword evidence="10" id="KW-1185">Reference proteome</keyword>
<proteinExistence type="inferred from homology"/>
<comment type="function">
    <text evidence="4">After transfer of sugars to endogenous macromolecular acceptors, the enzyme converts nucleoside diphosphates to nucleoside monophosphates which in turn exit the Golgi lumen in a coupled antiporter reaction, allowing entry of additional nucleotide sugar from the cytosol.</text>
</comment>
<organism evidence="9 10">
    <name type="scientific">Hericium alpestre</name>
    <dbReference type="NCBI Taxonomy" id="135208"/>
    <lineage>
        <taxon>Eukaryota</taxon>
        <taxon>Fungi</taxon>
        <taxon>Dikarya</taxon>
        <taxon>Basidiomycota</taxon>
        <taxon>Agaricomycotina</taxon>
        <taxon>Agaricomycetes</taxon>
        <taxon>Russulales</taxon>
        <taxon>Hericiaceae</taxon>
        <taxon>Hericium</taxon>
    </lineage>
</organism>
<evidence type="ECO:0000256" key="2">
    <source>
        <dbReference type="ARBA" id="ARBA00009283"/>
    </source>
</evidence>
<comment type="caution">
    <text evidence="9">The sequence shown here is derived from an EMBL/GenBank/DDBJ whole genome shotgun (WGS) entry which is preliminary data.</text>
</comment>
<dbReference type="InterPro" id="IPR000407">
    <property type="entry name" value="GDA1_CD39_NTPase"/>
</dbReference>
<feature type="active site" description="Proton acceptor" evidence="6">
    <location>
        <position position="6"/>
    </location>
</feature>
<dbReference type="GO" id="GO:0045134">
    <property type="term" value="F:UDP phosphatase activity"/>
    <property type="evidence" value="ECO:0007669"/>
    <property type="project" value="TreeGrafter"/>
</dbReference>
<evidence type="ECO:0000256" key="5">
    <source>
        <dbReference type="ARBA" id="ARBA00038903"/>
    </source>
</evidence>
<dbReference type="GO" id="GO:0004382">
    <property type="term" value="F:GDP phosphatase activity"/>
    <property type="evidence" value="ECO:0007669"/>
    <property type="project" value="UniProtKB-EC"/>
</dbReference>
<dbReference type="GO" id="GO:0000139">
    <property type="term" value="C:Golgi membrane"/>
    <property type="evidence" value="ECO:0007669"/>
    <property type="project" value="UniProtKB-SubCell"/>
</dbReference>
<evidence type="ECO:0000256" key="7">
    <source>
        <dbReference type="PIRSR" id="PIRSR600407-2"/>
    </source>
</evidence>
<dbReference type="AlphaFoldDB" id="A0A4Y9ZW72"/>
<evidence type="ECO:0000256" key="8">
    <source>
        <dbReference type="RuleBase" id="RU003833"/>
    </source>
</evidence>
<dbReference type="GO" id="GO:0009134">
    <property type="term" value="P:nucleoside diphosphate catabolic process"/>
    <property type="evidence" value="ECO:0007669"/>
    <property type="project" value="TreeGrafter"/>
</dbReference>
<dbReference type="Proteomes" id="UP000298061">
    <property type="component" value="Unassembled WGS sequence"/>
</dbReference>
<comment type="subcellular location">
    <subcellularLocation>
        <location evidence="1">Golgi apparatus membrane</location>
        <topology evidence="1">Single-pass type II membrane protein</topology>
    </subcellularLocation>
</comment>
<dbReference type="PANTHER" id="PTHR11782:SF83">
    <property type="entry name" value="GUANOSINE-DIPHOSPHATASE"/>
    <property type="match status" value="1"/>
</dbReference>
<dbReference type="PROSITE" id="PS01238">
    <property type="entry name" value="GDA1_CD39_NTPASE"/>
    <property type="match status" value="1"/>
</dbReference>
<evidence type="ECO:0000313" key="10">
    <source>
        <dbReference type="Proteomes" id="UP000298061"/>
    </source>
</evidence>
<evidence type="ECO:0000256" key="1">
    <source>
        <dbReference type="ARBA" id="ARBA00004323"/>
    </source>
</evidence>
<dbReference type="Gene3D" id="3.30.420.150">
    <property type="entry name" value="Exopolyphosphatase. Domain 2"/>
    <property type="match status" value="1"/>
</dbReference>
<sequence length="308" mass="33932">MDGKDEGVYAWITGNYLLDTIRADSPRGVPSYAVLDLGGASTQIVFEPKFDSARPDAALEEGEHKYELKFGGQTHVLYQHSYLGYGLMMARKSVHGLVDFMASLRTHGNGAEIGNPCLAKGTRKVVEIRRPNDEKAQPLTKVTMVGEDIGGFESCNRVIQLVMAKDSICETKPCSFDGVYQPSLLDTFPNGKVLLLSYFYDRINPLIANTTPSPKLTVSTLADLAKDVCLGRPSWEKRWGKDAAAMVELENRPEYCLDLTFMHALLRLGYEFDDDREVVIGQKIEGTELGWTLGAAIALVGGELTCKI</sequence>
<dbReference type="GO" id="GO:0005524">
    <property type="term" value="F:ATP binding"/>
    <property type="evidence" value="ECO:0007669"/>
    <property type="project" value="UniProtKB-KW"/>
</dbReference>
<dbReference type="Gene3D" id="3.30.420.40">
    <property type="match status" value="1"/>
</dbReference>
<gene>
    <name evidence="9" type="ORF">EWM64_g5870</name>
</gene>
<keyword evidence="7" id="KW-0547">Nucleotide-binding</keyword>
<keyword evidence="3 8" id="KW-0378">Hydrolase</keyword>
<dbReference type="GO" id="GO:0006487">
    <property type="term" value="P:protein N-linked glycosylation"/>
    <property type="evidence" value="ECO:0007669"/>
    <property type="project" value="TreeGrafter"/>
</dbReference>
<evidence type="ECO:0000256" key="4">
    <source>
        <dbReference type="ARBA" id="ARBA00037742"/>
    </source>
</evidence>
<reference evidence="9 10" key="1">
    <citation type="submission" date="2019-02" db="EMBL/GenBank/DDBJ databases">
        <title>Genome sequencing of the rare red list fungi Hericium alpestre (H. flagellum).</title>
        <authorList>
            <person name="Buettner E."/>
            <person name="Kellner H."/>
        </authorList>
    </citation>
    <scope>NUCLEOTIDE SEQUENCE [LARGE SCALE GENOMIC DNA]</scope>
    <source>
        <strain evidence="9 10">DSM 108284</strain>
    </source>
</reference>
<accession>A0A4Y9ZW72</accession>
<dbReference type="GO" id="GO:0017111">
    <property type="term" value="F:ribonucleoside triphosphate phosphatase activity"/>
    <property type="evidence" value="ECO:0007669"/>
    <property type="project" value="TreeGrafter"/>
</dbReference>
<dbReference type="STRING" id="135208.A0A4Y9ZW72"/>
<comment type="similarity">
    <text evidence="2 8">Belongs to the GDA1/CD39 NTPase family.</text>
</comment>
<dbReference type="Pfam" id="PF01150">
    <property type="entry name" value="GDA1_CD39"/>
    <property type="match status" value="1"/>
</dbReference>
<dbReference type="EC" id="3.6.1.42" evidence="5"/>
<evidence type="ECO:0000313" key="9">
    <source>
        <dbReference type="EMBL" id="TFY78141.1"/>
    </source>
</evidence>
<name>A0A4Y9ZW72_9AGAM</name>
<dbReference type="EMBL" id="SFCI01000740">
    <property type="protein sequence ID" value="TFY78141.1"/>
    <property type="molecule type" value="Genomic_DNA"/>
</dbReference>
<keyword evidence="7" id="KW-0067">ATP-binding</keyword>